<sequence length="163" mass="18210">MHVSSDSRLWKVPKPPARTTDCTPTQCITPQAFSNLVLNTAASPQTNNGGFFWGLHCTSFTTTNWGCQRYNHTSHCPLSFVPCAFPVFLQHANQHQRPGVWNAMFDWLCVSRTELFTKTTQRSPLHDTPESSYGACIPAAAHKLSDKLLGDCTQFHRSPTTPM</sequence>
<organism evidence="1">
    <name type="scientific">Eutreptiella gymnastica</name>
    <dbReference type="NCBI Taxonomy" id="73025"/>
    <lineage>
        <taxon>Eukaryota</taxon>
        <taxon>Discoba</taxon>
        <taxon>Euglenozoa</taxon>
        <taxon>Euglenida</taxon>
        <taxon>Spirocuta</taxon>
        <taxon>Euglenophyceae</taxon>
        <taxon>Eutreptiales</taxon>
        <taxon>Eutreptiaceae</taxon>
        <taxon>Eutreptiella</taxon>
    </lineage>
</organism>
<accession>A0A7S4FZF8</accession>
<dbReference type="EMBL" id="HBJA01090120">
    <property type="protein sequence ID" value="CAE0820200.1"/>
    <property type="molecule type" value="Transcribed_RNA"/>
</dbReference>
<reference evidence="1" key="1">
    <citation type="submission" date="2021-01" db="EMBL/GenBank/DDBJ databases">
        <authorList>
            <person name="Corre E."/>
            <person name="Pelletier E."/>
            <person name="Niang G."/>
            <person name="Scheremetjew M."/>
            <person name="Finn R."/>
            <person name="Kale V."/>
            <person name="Holt S."/>
            <person name="Cochrane G."/>
            <person name="Meng A."/>
            <person name="Brown T."/>
            <person name="Cohen L."/>
        </authorList>
    </citation>
    <scope>NUCLEOTIDE SEQUENCE</scope>
    <source>
        <strain evidence="1">CCMP1594</strain>
    </source>
</reference>
<proteinExistence type="predicted"/>
<protein>
    <submittedName>
        <fullName evidence="1">Uncharacterized protein</fullName>
    </submittedName>
</protein>
<dbReference type="AlphaFoldDB" id="A0A7S4FZF8"/>
<name>A0A7S4FZF8_9EUGL</name>
<gene>
    <name evidence="1" type="ORF">EGYM00163_LOCUS31370</name>
</gene>
<evidence type="ECO:0000313" key="1">
    <source>
        <dbReference type="EMBL" id="CAE0820200.1"/>
    </source>
</evidence>